<dbReference type="EMBL" id="CP002175">
    <property type="protein sequence ID" value="ADO77294.1"/>
    <property type="molecule type" value="Genomic_DNA"/>
</dbReference>
<dbReference type="Pfam" id="PF12733">
    <property type="entry name" value="Cadherin-like"/>
    <property type="match status" value="2"/>
</dbReference>
<dbReference type="InterPro" id="IPR008979">
    <property type="entry name" value="Galactose-bd-like_sf"/>
</dbReference>
<dbReference type="HOGENOM" id="CLU_049422_0_0_9"/>
<dbReference type="AlphaFoldDB" id="E3DM16"/>
<dbReference type="InterPro" id="IPR025883">
    <property type="entry name" value="Cadherin-like_domain"/>
</dbReference>
<sequence>MKNLVLKKNATANNFVKPYSPNRAVDGSIMPIRRWLADTVPTWIAVDMGAKYWIGSWRVRHMPIAGWPAEYVISDFKLQGSFDLINWFDIDSVSNNTSTVTSREFTPVQARYVRFIVMKGLQVNPHLASLMDLAVYETAPPVSADLANLSLSDGELSPSFTKDTTNYTADVDYDTDSIRVTPRAEDARATIKVNGIEVESGQASQAVNLSAGATTTINVEVIGEDGESKKIYTVEVTRKAALYLDNLIVKSGFSALTLSPEFDKRVNTYTTNAGGLPSVNVIPTSDDGNIKVNGSEVISGQLSSAISLSNEITNIRVDVISSTGDTNEYIVKVSKNS</sequence>
<dbReference type="KEGG" id="hpk:Hprae_1146"/>
<evidence type="ECO:0000256" key="1">
    <source>
        <dbReference type="ARBA" id="ARBA00023295"/>
    </source>
</evidence>
<gene>
    <name evidence="3" type="ordered locus">Hprae_1146</name>
</gene>
<accession>E3DM16</accession>
<keyword evidence="1" id="KW-0378">Hydrolase</keyword>
<dbReference type="InterPro" id="IPR000421">
    <property type="entry name" value="FA58C"/>
</dbReference>
<proteinExistence type="predicted"/>
<dbReference type="GO" id="GO:0016798">
    <property type="term" value="F:hydrolase activity, acting on glycosyl bonds"/>
    <property type="evidence" value="ECO:0007669"/>
    <property type="project" value="UniProtKB-KW"/>
</dbReference>
<keyword evidence="1" id="KW-0326">Glycosidase</keyword>
<reference evidence="4" key="1">
    <citation type="submission" date="2010-10" db="EMBL/GenBank/DDBJ databases">
        <title>The complete genome of Halanaerobium praevalens DSM 2228.</title>
        <authorList>
            <consortium name="US DOE Joint Genome Institute (JGI-PGF)"/>
            <person name="Lucas S."/>
            <person name="Copeland A."/>
            <person name="Lapidus A."/>
            <person name="Glavina del Rio T."/>
            <person name="Dalin E."/>
            <person name="Tice H."/>
            <person name="Bruce D."/>
            <person name="Goodwin L."/>
            <person name="Pitluck S."/>
            <person name="Kyrpides N."/>
            <person name="Mavromatis K."/>
            <person name="Ivanova N."/>
            <person name="Ovchinnikova G."/>
            <person name="Chertkov O."/>
            <person name="Detter J.C."/>
            <person name="Han C."/>
            <person name="Larimer F."/>
            <person name="Land M."/>
            <person name="Hauser L."/>
            <person name="Markowitz V."/>
            <person name="Cheng J.-F."/>
            <person name="Hugenholtz P."/>
            <person name="Woyke T."/>
            <person name="Wu D."/>
            <person name="Tindall B."/>
            <person name="Pomrenke H.G."/>
            <person name="Brambilla E."/>
            <person name="Klenk H.-P."/>
            <person name="Eisen J.A."/>
        </authorList>
    </citation>
    <scope>NUCLEOTIDE SEQUENCE [LARGE SCALE GENOMIC DNA]</scope>
    <source>
        <strain evidence="4">ATCC 33744 / DSM 2228 / GSL</strain>
    </source>
</reference>
<evidence type="ECO:0000313" key="4">
    <source>
        <dbReference type="Proteomes" id="UP000006866"/>
    </source>
</evidence>
<dbReference type="OrthoDB" id="1804544at2"/>
<dbReference type="STRING" id="572479.Hprae_1146"/>
<evidence type="ECO:0000313" key="3">
    <source>
        <dbReference type="EMBL" id="ADO77294.1"/>
    </source>
</evidence>
<evidence type="ECO:0000259" key="2">
    <source>
        <dbReference type="PROSITE" id="PS50022"/>
    </source>
</evidence>
<dbReference type="Proteomes" id="UP000006866">
    <property type="component" value="Chromosome"/>
</dbReference>
<dbReference type="PROSITE" id="PS50022">
    <property type="entry name" value="FA58C_3"/>
    <property type="match status" value="1"/>
</dbReference>
<keyword evidence="4" id="KW-1185">Reference proteome</keyword>
<protein>
    <submittedName>
        <fullName evidence="3">Coagulation factor 5/8 type domain protein</fullName>
    </submittedName>
</protein>
<dbReference type="eggNOG" id="COG3291">
    <property type="taxonomic scope" value="Bacteria"/>
</dbReference>
<dbReference type="RefSeq" id="WP_014553322.1">
    <property type="nucleotide sequence ID" value="NC_017455.1"/>
</dbReference>
<dbReference type="Pfam" id="PF22633">
    <property type="entry name" value="F5_F8_type_C_2"/>
    <property type="match status" value="1"/>
</dbReference>
<dbReference type="PATRIC" id="fig|572479.3.peg.1158"/>
<dbReference type="eggNOG" id="COG5184">
    <property type="taxonomic scope" value="Bacteria"/>
</dbReference>
<organism evidence="3 4">
    <name type="scientific">Halanaerobium praevalens (strain ATCC 33744 / DSM 2228 / GSL)</name>
    <dbReference type="NCBI Taxonomy" id="572479"/>
    <lineage>
        <taxon>Bacteria</taxon>
        <taxon>Bacillati</taxon>
        <taxon>Bacillota</taxon>
        <taxon>Clostridia</taxon>
        <taxon>Halanaerobiales</taxon>
        <taxon>Halanaerobiaceae</taxon>
        <taxon>Halanaerobium</taxon>
    </lineage>
</organism>
<feature type="domain" description="F5/8 type C" evidence="2">
    <location>
        <begin position="1"/>
        <end position="138"/>
    </location>
</feature>
<dbReference type="CAZy" id="CBM32">
    <property type="family name" value="Carbohydrate-Binding Module Family 32"/>
</dbReference>
<name>E3DM16_HALPG</name>
<reference evidence="3 4" key="2">
    <citation type="journal article" date="2011" name="Stand. Genomic Sci.">
        <title>Complete genome sequence of the extremely halophilic Halanaerobium praevalens type strain (GSL).</title>
        <authorList>
            <person name="Ivanova N."/>
            <person name="Sikorski J."/>
            <person name="Chertkov O."/>
            <person name="Nolan M."/>
            <person name="Lucas S."/>
            <person name="Hammon N."/>
            <person name="Deshpande S."/>
            <person name="Cheng J.F."/>
            <person name="Tapia R."/>
            <person name="Han C."/>
            <person name="Goodwin L."/>
            <person name="Pitluck S."/>
            <person name="Huntemann M."/>
            <person name="Liolios K."/>
            <person name="Pagani I."/>
            <person name="Mavromatis K."/>
            <person name="Ovchinikova G."/>
            <person name="Pati A."/>
            <person name="Chen A."/>
            <person name="Palaniappan K."/>
            <person name="Land M."/>
            <person name="Hauser L."/>
            <person name="Brambilla E.M."/>
            <person name="Kannan K.P."/>
            <person name="Rohde M."/>
            <person name="Tindall B.J."/>
            <person name="Goker M."/>
            <person name="Detter J.C."/>
            <person name="Woyke T."/>
            <person name="Bristow J."/>
            <person name="Eisen J.A."/>
            <person name="Markowitz V."/>
            <person name="Hugenholtz P."/>
            <person name="Kyrpides N.C."/>
            <person name="Klenk H.P."/>
            <person name="Lapidus A."/>
        </authorList>
    </citation>
    <scope>NUCLEOTIDE SEQUENCE [LARGE SCALE GENOMIC DNA]</scope>
    <source>
        <strain evidence="4">ATCC 33744 / DSM 2228 / GSL</strain>
    </source>
</reference>
<dbReference type="SUPFAM" id="SSF49785">
    <property type="entry name" value="Galactose-binding domain-like"/>
    <property type="match status" value="1"/>
</dbReference>
<dbReference type="Gene3D" id="2.60.120.260">
    <property type="entry name" value="Galactose-binding domain-like"/>
    <property type="match status" value="1"/>
</dbReference>